<dbReference type="InterPro" id="IPR050714">
    <property type="entry name" value="Cobalamin_biosynth_MTase"/>
</dbReference>
<dbReference type="InParanoid" id="A0A7L4YLC6"/>
<gene>
    <name evidence="7" type="primary">cbiE</name>
    <name evidence="7" type="ORF">EK0264_05930</name>
</gene>
<dbReference type="InterPro" id="IPR012818">
    <property type="entry name" value="CbiE"/>
</dbReference>
<name>A0A7L4YLC6_9ACTN</name>
<dbReference type="PIRSF" id="PIRSF036428">
    <property type="entry name" value="CobL"/>
    <property type="match status" value="1"/>
</dbReference>
<evidence type="ECO:0000256" key="2">
    <source>
        <dbReference type="ARBA" id="ARBA00022573"/>
    </source>
</evidence>
<dbReference type="Gene3D" id="3.40.1010.10">
    <property type="entry name" value="Cobalt-precorrin-4 Transmethylase, Domain 1"/>
    <property type="match status" value="1"/>
</dbReference>
<comment type="pathway">
    <text evidence="1">Cofactor biosynthesis; adenosylcobalamin biosynthesis.</text>
</comment>
<dbReference type="OrthoDB" id="9787825at2"/>
<dbReference type="InterPro" id="IPR006365">
    <property type="entry name" value="Cbl_synth_CobL"/>
</dbReference>
<keyword evidence="3 7" id="KW-0489">Methyltransferase</keyword>
<dbReference type="NCBIfam" id="TIGR02469">
    <property type="entry name" value="CbiT"/>
    <property type="match status" value="1"/>
</dbReference>
<dbReference type="InterPro" id="IPR014777">
    <property type="entry name" value="4pyrrole_Mease_sub1"/>
</dbReference>
<keyword evidence="4 7" id="KW-0808">Transferase</keyword>
<dbReference type="Gene3D" id="3.40.50.150">
    <property type="entry name" value="Vaccinia Virus protein VP39"/>
    <property type="match status" value="1"/>
</dbReference>
<reference evidence="7 8" key="1">
    <citation type="journal article" date="2018" name="Int. J. Syst. Evol. Microbiol.">
        <title>Epidermidibacterium keratini gen. nov., sp. nov., a member of the family Sporichthyaceae, isolated from keratin epidermis.</title>
        <authorList>
            <person name="Lee D.G."/>
            <person name="Trujillo M.E."/>
            <person name="Kang S."/>
            <person name="Nam J.J."/>
            <person name="Kim Y.J."/>
        </authorList>
    </citation>
    <scope>NUCLEOTIDE SEQUENCE [LARGE SCALE GENOMIC DNA]</scope>
    <source>
        <strain evidence="7 8">EPI-7</strain>
    </source>
</reference>
<dbReference type="InterPro" id="IPR014008">
    <property type="entry name" value="Cbl_synth_MTase_CbiT"/>
</dbReference>
<accession>A0A7L4YLC6</accession>
<dbReference type="GO" id="GO:0032259">
    <property type="term" value="P:methylation"/>
    <property type="evidence" value="ECO:0007669"/>
    <property type="project" value="UniProtKB-KW"/>
</dbReference>
<evidence type="ECO:0000256" key="4">
    <source>
        <dbReference type="ARBA" id="ARBA00022679"/>
    </source>
</evidence>
<dbReference type="RefSeq" id="WP_159543866.1">
    <property type="nucleotide sequence ID" value="NZ_CP047156.1"/>
</dbReference>
<evidence type="ECO:0000256" key="5">
    <source>
        <dbReference type="ARBA" id="ARBA00022691"/>
    </source>
</evidence>
<keyword evidence="2" id="KW-0169">Cobalamin biosynthesis</keyword>
<feature type="domain" description="Tetrapyrrole methylase" evidence="6">
    <location>
        <begin position="19"/>
        <end position="189"/>
    </location>
</feature>
<proteinExistence type="predicted"/>
<dbReference type="Proteomes" id="UP000463857">
    <property type="component" value="Chromosome"/>
</dbReference>
<dbReference type="EMBL" id="CP047156">
    <property type="protein sequence ID" value="QHB99867.1"/>
    <property type="molecule type" value="Genomic_DNA"/>
</dbReference>
<dbReference type="PANTHER" id="PTHR43182">
    <property type="entry name" value="COBALT-PRECORRIN-6B C(15)-METHYLTRANSFERASE (DECARBOXYLATING)"/>
    <property type="match status" value="1"/>
</dbReference>
<dbReference type="AlphaFoldDB" id="A0A7L4YLC6"/>
<dbReference type="Pfam" id="PF00590">
    <property type="entry name" value="TP_methylase"/>
    <property type="match status" value="1"/>
</dbReference>
<keyword evidence="8" id="KW-1185">Reference proteome</keyword>
<protein>
    <submittedName>
        <fullName evidence="7">Precorrin-6y C5,15-methyltransferase (Decarboxylating) subunit CbiE</fullName>
    </submittedName>
</protein>
<evidence type="ECO:0000256" key="1">
    <source>
        <dbReference type="ARBA" id="ARBA00004953"/>
    </source>
</evidence>
<dbReference type="SUPFAM" id="SSF53790">
    <property type="entry name" value="Tetrapyrrole methylase"/>
    <property type="match status" value="1"/>
</dbReference>
<evidence type="ECO:0000259" key="6">
    <source>
        <dbReference type="Pfam" id="PF00590"/>
    </source>
</evidence>
<dbReference type="InterPro" id="IPR035996">
    <property type="entry name" value="4pyrrol_Methylase_sf"/>
</dbReference>
<dbReference type="KEGG" id="eke:EK0264_05930"/>
<keyword evidence="5" id="KW-0949">S-adenosyl-L-methionine</keyword>
<evidence type="ECO:0000256" key="3">
    <source>
        <dbReference type="ARBA" id="ARBA00022603"/>
    </source>
</evidence>
<dbReference type="CDD" id="cd02440">
    <property type="entry name" value="AdoMet_MTases"/>
    <property type="match status" value="1"/>
</dbReference>
<dbReference type="NCBIfam" id="TIGR02467">
    <property type="entry name" value="CbiE"/>
    <property type="match status" value="1"/>
</dbReference>
<dbReference type="InterPro" id="IPR000878">
    <property type="entry name" value="4pyrrol_Mease"/>
</dbReference>
<evidence type="ECO:0000313" key="7">
    <source>
        <dbReference type="EMBL" id="QHB99867.1"/>
    </source>
</evidence>
<dbReference type="UniPathway" id="UPA00148"/>
<organism evidence="7 8">
    <name type="scientific">Epidermidibacterium keratini</name>
    <dbReference type="NCBI Taxonomy" id="1891644"/>
    <lineage>
        <taxon>Bacteria</taxon>
        <taxon>Bacillati</taxon>
        <taxon>Actinomycetota</taxon>
        <taxon>Actinomycetes</taxon>
        <taxon>Sporichthyales</taxon>
        <taxon>Sporichthyaceae</taxon>
        <taxon>Epidermidibacterium</taxon>
    </lineage>
</organism>
<dbReference type="InterPro" id="IPR029063">
    <property type="entry name" value="SAM-dependent_MTases_sf"/>
</dbReference>
<dbReference type="GO" id="GO:0009236">
    <property type="term" value="P:cobalamin biosynthetic process"/>
    <property type="evidence" value="ECO:0007669"/>
    <property type="project" value="UniProtKB-UniPathway"/>
</dbReference>
<dbReference type="GO" id="GO:0008276">
    <property type="term" value="F:protein methyltransferase activity"/>
    <property type="evidence" value="ECO:0007669"/>
    <property type="project" value="InterPro"/>
</dbReference>
<dbReference type="SUPFAM" id="SSF53335">
    <property type="entry name" value="S-adenosyl-L-methionine-dependent methyltransferases"/>
    <property type="match status" value="1"/>
</dbReference>
<evidence type="ECO:0000313" key="8">
    <source>
        <dbReference type="Proteomes" id="UP000463857"/>
    </source>
</evidence>
<sequence>MIDIVGVDAAGAALRDPAVRAMVADAEIVVGSDRLLDQLPDHEGQERVPWPSPLRPALPGLVCRIDGRRAVVLASGDPLVSGIGSTFVDLVGIDEIRIHPVVSSVALARARMGWSAEESTTVTLVGRKWDRLRLHLAPDERLVVLTHGDDAPQRIAGLLVEEGYGASTITVLGDLGADNESRLDLTAADVPAQPAGTIAAPRLHLCCIEVRRDAAHDGLSRVPGLPDSAYENDGQLTKQIVRAGAIAQLAPRPGELLWDLGAGSGSIGIEWSRQHPRNRAIAIERDEKRAQRIARNADRLGVPDLEVTVAASADAIAQLPPPDAVFIGGGLSTELIARCWNVLRAHGRLVVHAVTIESEQLLLAAHGEYGGQLVRLQVEELEPLGSMRGWKPARPIVQWSVTKPPSAEITLGSSELTLGSAEITLGSAGDER</sequence>
<dbReference type="PANTHER" id="PTHR43182:SF1">
    <property type="entry name" value="COBALT-PRECORRIN-7 C(5)-METHYLTRANSFERASE"/>
    <property type="match status" value="1"/>
</dbReference>
<dbReference type="FunCoup" id="A0A7L4YLC6">
    <property type="interactions" value="103"/>
</dbReference>
<dbReference type="CDD" id="cd11644">
    <property type="entry name" value="Precorrin-6Y-MT"/>
    <property type="match status" value="1"/>
</dbReference>